<keyword evidence="3" id="KW-1185">Reference proteome</keyword>
<comment type="caution">
    <text evidence="2">The sequence shown here is derived from an EMBL/GenBank/DDBJ whole genome shotgun (WGS) entry which is preliminary data.</text>
</comment>
<protein>
    <submittedName>
        <fullName evidence="2">Uncharacterized protein</fullName>
    </submittedName>
</protein>
<feature type="compositionally biased region" description="Basic and acidic residues" evidence="1">
    <location>
        <begin position="59"/>
        <end position="68"/>
    </location>
</feature>
<accession>A0AAV7SCI1</accession>
<gene>
    <name evidence="2" type="ORF">NDU88_003104</name>
</gene>
<dbReference type="EMBL" id="JANPWB010000008">
    <property type="protein sequence ID" value="KAJ1162636.1"/>
    <property type="molecule type" value="Genomic_DNA"/>
</dbReference>
<organism evidence="2 3">
    <name type="scientific">Pleurodeles waltl</name>
    <name type="common">Iberian ribbed newt</name>
    <dbReference type="NCBI Taxonomy" id="8319"/>
    <lineage>
        <taxon>Eukaryota</taxon>
        <taxon>Metazoa</taxon>
        <taxon>Chordata</taxon>
        <taxon>Craniata</taxon>
        <taxon>Vertebrata</taxon>
        <taxon>Euteleostomi</taxon>
        <taxon>Amphibia</taxon>
        <taxon>Batrachia</taxon>
        <taxon>Caudata</taxon>
        <taxon>Salamandroidea</taxon>
        <taxon>Salamandridae</taxon>
        <taxon>Pleurodelinae</taxon>
        <taxon>Pleurodeles</taxon>
    </lineage>
</organism>
<name>A0AAV7SCI1_PLEWA</name>
<feature type="compositionally biased region" description="Basic and acidic residues" evidence="1">
    <location>
        <begin position="97"/>
        <end position="114"/>
    </location>
</feature>
<feature type="region of interest" description="Disordered" evidence="1">
    <location>
        <begin position="59"/>
        <end position="131"/>
    </location>
</feature>
<dbReference type="AlphaFoldDB" id="A0AAV7SCI1"/>
<evidence type="ECO:0000256" key="1">
    <source>
        <dbReference type="SAM" id="MobiDB-lite"/>
    </source>
</evidence>
<evidence type="ECO:0000313" key="3">
    <source>
        <dbReference type="Proteomes" id="UP001066276"/>
    </source>
</evidence>
<proteinExistence type="predicted"/>
<dbReference type="Proteomes" id="UP001066276">
    <property type="component" value="Chromosome 4_2"/>
</dbReference>
<feature type="compositionally biased region" description="Acidic residues" evidence="1">
    <location>
        <begin position="69"/>
        <end position="87"/>
    </location>
</feature>
<sequence>MLRRWNVREVFSLTATTVPTSTTVVGPTEECPGGTLESDTCLRTYVHREVKTAYDQARGVEKNAKEVAEEAAIEGEDVGGDPEDAVIEGEYVGGSEDSDRTKQGGATDDKEQGKKSLKKQKQLATSHSLPS</sequence>
<evidence type="ECO:0000313" key="2">
    <source>
        <dbReference type="EMBL" id="KAJ1162636.1"/>
    </source>
</evidence>
<reference evidence="2" key="1">
    <citation type="journal article" date="2022" name="bioRxiv">
        <title>Sequencing and chromosome-scale assembly of the giantPleurodeles waltlgenome.</title>
        <authorList>
            <person name="Brown T."/>
            <person name="Elewa A."/>
            <person name="Iarovenko S."/>
            <person name="Subramanian E."/>
            <person name="Araus A.J."/>
            <person name="Petzold A."/>
            <person name="Susuki M."/>
            <person name="Suzuki K.-i.T."/>
            <person name="Hayashi T."/>
            <person name="Toyoda A."/>
            <person name="Oliveira C."/>
            <person name="Osipova E."/>
            <person name="Leigh N.D."/>
            <person name="Simon A."/>
            <person name="Yun M.H."/>
        </authorList>
    </citation>
    <scope>NUCLEOTIDE SEQUENCE</scope>
    <source>
        <strain evidence="2">20211129_DDA</strain>
        <tissue evidence="2">Liver</tissue>
    </source>
</reference>